<protein>
    <submittedName>
        <fullName evidence="1">Uncharacterized protein</fullName>
    </submittedName>
</protein>
<dbReference type="AlphaFoldDB" id="A0A3T0E5P3"/>
<evidence type="ECO:0000313" key="2">
    <source>
        <dbReference type="Proteomes" id="UP000286954"/>
    </source>
</evidence>
<name>A0A3T0E5P3_9PROT</name>
<dbReference type="Proteomes" id="UP000286954">
    <property type="component" value="Chromosome"/>
</dbReference>
<accession>A0A3T0E5P3</accession>
<keyword evidence="2" id="KW-1185">Reference proteome</keyword>
<proteinExistence type="predicted"/>
<evidence type="ECO:0000313" key="1">
    <source>
        <dbReference type="EMBL" id="AZU02694.1"/>
    </source>
</evidence>
<sequence length="138" mass="15533">MACEPWFGVDGGSFEDGMRGNVAAIDCWIANAERRRAEGLVEPDLIDFGRLRDGYMRSHWSGEIYPPALEAAARMPRIEVASQVALHRWSIRFFHNPDEPPLTGEPCWELDEMQINFVRAATPDEESAPCLEGWGIAE</sequence>
<organism evidence="1 2">
    <name type="scientific">Glycocaulis alkaliphilus</name>
    <dbReference type="NCBI Taxonomy" id="1434191"/>
    <lineage>
        <taxon>Bacteria</taxon>
        <taxon>Pseudomonadati</taxon>
        <taxon>Pseudomonadota</taxon>
        <taxon>Alphaproteobacteria</taxon>
        <taxon>Maricaulales</taxon>
        <taxon>Maricaulaceae</taxon>
        <taxon>Glycocaulis</taxon>
    </lineage>
</organism>
<dbReference type="EMBL" id="CP018911">
    <property type="protein sequence ID" value="AZU02694.1"/>
    <property type="molecule type" value="Genomic_DNA"/>
</dbReference>
<reference evidence="1 2" key="1">
    <citation type="submission" date="2016-12" db="EMBL/GenBank/DDBJ databases">
        <title>The genome of dimorphic prosthecate Glycocaulis alkaliphilus 6b-8t, isolated from crude oil dictates its adaptability in petroleum environments.</title>
        <authorList>
            <person name="Wu X.-L."/>
            <person name="Geng S."/>
        </authorList>
    </citation>
    <scope>NUCLEOTIDE SEQUENCE [LARGE SCALE GENOMIC DNA]</scope>
    <source>
        <strain evidence="1 2">6B-8</strain>
    </source>
</reference>
<dbReference type="KEGG" id="gak:X907_0144"/>
<gene>
    <name evidence="1" type="ORF">X907_0144</name>
</gene>